<feature type="compositionally biased region" description="Pro residues" evidence="1">
    <location>
        <begin position="153"/>
        <end position="170"/>
    </location>
</feature>
<evidence type="ECO:0000313" key="2">
    <source>
        <dbReference type="EMBL" id="QDO96891.1"/>
    </source>
</evidence>
<proteinExistence type="predicted"/>
<evidence type="ECO:0000313" key="3">
    <source>
        <dbReference type="Proteomes" id="UP000317496"/>
    </source>
</evidence>
<dbReference type="EMBL" id="CP041636">
    <property type="protein sequence ID" value="QDO96891.1"/>
    <property type="molecule type" value="Genomic_DNA"/>
</dbReference>
<dbReference type="Proteomes" id="UP000317496">
    <property type="component" value="Chromosome"/>
</dbReference>
<gene>
    <name evidence="2" type="ORF">FNB15_06185</name>
</gene>
<accession>A0A516GZD5</accession>
<sequence>MTAEPEDDMGDRLGRVLALLQATPFPLDLIDNPARTGQWMITLGNLKQAVALLRPQPQPQPGAALAAPTAYETRGERVVRAFNRMIEGLPLTCLSNLSPVIKLGLIWPLLIDLEALERRLLVLQPTDVSAYSARLTQYRQDAAAMARRHDAPDPPPSGPPLRPPASIPVP</sequence>
<feature type="region of interest" description="Disordered" evidence="1">
    <location>
        <begin position="141"/>
        <end position="170"/>
    </location>
</feature>
<keyword evidence="3" id="KW-1185">Reference proteome</keyword>
<dbReference type="AlphaFoldDB" id="A0A516GZD5"/>
<dbReference type="RefSeq" id="WP_144067872.1">
    <property type="nucleotide sequence ID" value="NZ_CP041636.1"/>
</dbReference>
<name>A0A516GZD5_9PROT</name>
<reference evidence="2 3" key="1">
    <citation type="submission" date="2019-07" db="EMBL/GenBank/DDBJ databases">
        <title>Genome sequencing for Ferrovibrio sp. K5.</title>
        <authorList>
            <person name="Park S.-J."/>
        </authorList>
    </citation>
    <scope>NUCLEOTIDE SEQUENCE [LARGE SCALE GENOMIC DNA]</scope>
    <source>
        <strain evidence="2 3">K5</strain>
    </source>
</reference>
<protein>
    <submittedName>
        <fullName evidence="2">Uncharacterized protein</fullName>
    </submittedName>
</protein>
<dbReference type="KEGG" id="fer:FNB15_06185"/>
<evidence type="ECO:0000256" key="1">
    <source>
        <dbReference type="SAM" id="MobiDB-lite"/>
    </source>
</evidence>
<organism evidence="2 3">
    <name type="scientific">Ferrovibrio terrae</name>
    <dbReference type="NCBI Taxonomy" id="2594003"/>
    <lineage>
        <taxon>Bacteria</taxon>
        <taxon>Pseudomonadati</taxon>
        <taxon>Pseudomonadota</taxon>
        <taxon>Alphaproteobacteria</taxon>
        <taxon>Rhodospirillales</taxon>
        <taxon>Rhodospirillaceae</taxon>
        <taxon>Ferrovibrio</taxon>
    </lineage>
</organism>